<organism evidence="9 10">
    <name type="scientific">Periweissella beninensis</name>
    <dbReference type="NCBI Taxonomy" id="504936"/>
    <lineage>
        <taxon>Bacteria</taxon>
        <taxon>Bacillati</taxon>
        <taxon>Bacillota</taxon>
        <taxon>Bacilli</taxon>
        <taxon>Lactobacillales</taxon>
        <taxon>Lactobacillaceae</taxon>
        <taxon>Periweissella</taxon>
    </lineage>
</organism>
<protein>
    <submittedName>
        <fullName evidence="9">Glucose transporter</fullName>
    </submittedName>
</protein>
<dbReference type="PANTHER" id="PTHR16119:SF17">
    <property type="entry name" value="TRANSMEMBRANE PROTEIN 144"/>
    <property type="match status" value="1"/>
</dbReference>
<evidence type="ECO:0000313" key="10">
    <source>
        <dbReference type="Proteomes" id="UP001057481"/>
    </source>
</evidence>
<keyword evidence="7 8" id="KW-0472">Membrane</keyword>
<dbReference type="InterPro" id="IPR010651">
    <property type="entry name" value="Sugar_transport"/>
</dbReference>
<evidence type="ECO:0000313" key="9">
    <source>
        <dbReference type="EMBL" id="MCM2436663.1"/>
    </source>
</evidence>
<reference evidence="9" key="1">
    <citation type="submission" date="2021-04" db="EMBL/GenBank/DDBJ databases">
        <title>Taxonomic assessment of Weissella genus.</title>
        <authorList>
            <person name="Fanelli F."/>
            <person name="Chieffi D."/>
            <person name="Dell'Aquila A."/>
            <person name="Gyu-Sung C."/>
            <person name="Franz C.M.A.P."/>
            <person name="Fusco V."/>
        </authorList>
    </citation>
    <scope>NUCLEOTIDE SEQUENCE</scope>
    <source>
        <strain evidence="9">LMG 25373</strain>
    </source>
</reference>
<comment type="similarity">
    <text evidence="2">Belongs to the GRP transporter (TC 2.A.7.5) family.</text>
</comment>
<keyword evidence="5 8" id="KW-0812">Transmembrane</keyword>
<feature type="transmembrane region" description="Helical" evidence="8">
    <location>
        <begin position="121"/>
        <end position="140"/>
    </location>
</feature>
<dbReference type="EMBL" id="JAGMVS010000038">
    <property type="protein sequence ID" value="MCM2436663.1"/>
    <property type="molecule type" value="Genomic_DNA"/>
</dbReference>
<dbReference type="Proteomes" id="UP001057481">
    <property type="component" value="Unassembled WGS sequence"/>
</dbReference>
<dbReference type="PANTHER" id="PTHR16119">
    <property type="entry name" value="TRANSMEMBRANE PROTEIN 144"/>
    <property type="match status" value="1"/>
</dbReference>
<proteinExistence type="inferred from homology"/>
<feature type="transmembrane region" description="Helical" evidence="8">
    <location>
        <begin position="262"/>
        <end position="282"/>
    </location>
</feature>
<accession>A0ABT0VFR4</accession>
<feature type="transmembrane region" description="Helical" evidence="8">
    <location>
        <begin position="59"/>
        <end position="77"/>
    </location>
</feature>
<keyword evidence="6 8" id="KW-1133">Transmembrane helix</keyword>
<feature type="transmembrane region" description="Helical" evidence="8">
    <location>
        <begin position="161"/>
        <end position="180"/>
    </location>
</feature>
<evidence type="ECO:0000256" key="4">
    <source>
        <dbReference type="ARBA" id="ARBA00022597"/>
    </source>
</evidence>
<comment type="subcellular location">
    <subcellularLocation>
        <location evidence="1">Cell membrane</location>
        <topology evidence="1">Multi-pass membrane protein</topology>
    </subcellularLocation>
</comment>
<keyword evidence="4 9" id="KW-0762">Sugar transport</keyword>
<evidence type="ECO:0000256" key="1">
    <source>
        <dbReference type="ARBA" id="ARBA00004651"/>
    </source>
</evidence>
<dbReference type="Pfam" id="PF06800">
    <property type="entry name" value="Sugar_transport"/>
    <property type="match status" value="1"/>
</dbReference>
<dbReference type="RefSeq" id="WP_205143110.1">
    <property type="nucleotide sequence ID" value="NZ_JAFBDN010000003.1"/>
</dbReference>
<feature type="transmembrane region" description="Helical" evidence="8">
    <location>
        <begin position="32"/>
        <end position="52"/>
    </location>
</feature>
<sequence>MMLQYLIALIPALAWGSTGLFSTKLGGSAGQQTLGMTVGAMAFGLLTFIGFVVPNQINAGMNIWIVGLLSGLLWAVGQAGQFTAIKAMGVSNAIPWSTAGQIVGNAALAATVLGEWSTAKMWIFGTIAIFLVVVGAMLTAKRDKAANEDDMAGKTEATRGLIAILISTAGYAGYFIIPNLMRKVGYISSTIANRNHGVDYMTATIFPQSIGMVIGAFLIVIFFMREASVMFQAPTWRNMLTGAAWGVGNLAMFISAATIGQAVAVTMSQMGIIVGTFGGIFILHERKTSTQMKFIVIGSIMIVAGGILISNLPK</sequence>
<keyword evidence="3" id="KW-0813">Transport</keyword>
<name>A0ABT0VFR4_9LACO</name>
<comment type="caution">
    <text evidence="9">The sequence shown here is derived from an EMBL/GenBank/DDBJ whole genome shotgun (WGS) entry which is preliminary data.</text>
</comment>
<dbReference type="CDD" id="cd23110">
    <property type="entry name" value="GRP"/>
    <property type="match status" value="1"/>
</dbReference>
<feature type="transmembrane region" description="Helical" evidence="8">
    <location>
        <begin position="294"/>
        <end position="312"/>
    </location>
</feature>
<feature type="transmembrane region" description="Helical" evidence="8">
    <location>
        <begin position="236"/>
        <end position="256"/>
    </location>
</feature>
<keyword evidence="10" id="KW-1185">Reference proteome</keyword>
<evidence type="ECO:0000256" key="6">
    <source>
        <dbReference type="ARBA" id="ARBA00022989"/>
    </source>
</evidence>
<evidence type="ECO:0000256" key="7">
    <source>
        <dbReference type="ARBA" id="ARBA00023136"/>
    </source>
</evidence>
<evidence type="ECO:0000256" key="8">
    <source>
        <dbReference type="SAM" id="Phobius"/>
    </source>
</evidence>
<evidence type="ECO:0000256" key="3">
    <source>
        <dbReference type="ARBA" id="ARBA00022448"/>
    </source>
</evidence>
<gene>
    <name evidence="9" type="ORF">KAK10_01775</name>
</gene>
<evidence type="ECO:0000256" key="5">
    <source>
        <dbReference type="ARBA" id="ARBA00022692"/>
    </source>
</evidence>
<evidence type="ECO:0000256" key="2">
    <source>
        <dbReference type="ARBA" id="ARBA00006117"/>
    </source>
</evidence>
<feature type="transmembrane region" description="Helical" evidence="8">
    <location>
        <begin position="200"/>
        <end position="224"/>
    </location>
</feature>
<dbReference type="SUPFAM" id="SSF103481">
    <property type="entry name" value="Multidrug resistance efflux transporter EmrE"/>
    <property type="match status" value="2"/>
</dbReference>
<dbReference type="InterPro" id="IPR037185">
    <property type="entry name" value="EmrE-like"/>
</dbReference>